<feature type="region of interest" description="Disordered" evidence="3">
    <location>
        <begin position="1"/>
        <end position="70"/>
    </location>
</feature>
<reference evidence="5" key="1">
    <citation type="journal article" date="2022" name="bioRxiv">
        <title>Genomics of Preaxostyla Flagellates Illuminates Evolutionary Transitions and the Path Towards Mitochondrial Loss.</title>
        <authorList>
            <person name="Novak L.V.F."/>
            <person name="Treitli S.C."/>
            <person name="Pyrih J."/>
            <person name="Halakuc P."/>
            <person name="Pipaliya S.V."/>
            <person name="Vacek V."/>
            <person name="Brzon O."/>
            <person name="Soukal P."/>
            <person name="Eme L."/>
            <person name="Dacks J.B."/>
            <person name="Karnkowska A."/>
            <person name="Elias M."/>
            <person name="Hampl V."/>
        </authorList>
    </citation>
    <scope>NUCLEOTIDE SEQUENCE</scope>
    <source>
        <strain evidence="5">RCP-MX</strain>
    </source>
</reference>
<feature type="compositionally biased region" description="Basic and acidic residues" evidence="3">
    <location>
        <begin position="10"/>
        <end position="26"/>
    </location>
</feature>
<gene>
    <name evidence="5" type="ORF">PAPYR_694</name>
</gene>
<dbReference type="Proteomes" id="UP001141327">
    <property type="component" value="Unassembled WGS sequence"/>
</dbReference>
<sequence length="556" mass="60300">MEPPQLSDESEFKKLFPELEEQKVREPPTSYKAEEPSASSSQPPNFWAKGTGYGSNLRPGAPGGGFSGLDRSRSETLELSLARAPFLERVASELEAPTASTILSNQAIRSRLLSVLNLMLSNDSLLDWGSQCHCYSALVKIVAAIVGSSSSRGLLDETPPPSPGIARKTVRELLATVANAARTFLVLHPPVDCQPAHSDPGLDPLRVTMPSIDLAKRLVELFDQIPPAPVPPSTAGETATLSAGQESKEERYIALMKAHAFRICDQGFAQPHAFAARLASSSTGPTRTSMLRFLACISSPAGASLIRILQDLAVIANSLPITYGSSIFCVADAHHAQLLKVLMTGPEGTPYANGAFEFAIYCEPSYPACPPKVQFMTTYDQTVRFGPNVYECLHHRHSAFLNTHLDRHATVPIRAAGTVCLSLLGTWSGGAGEVWSPTHSTLLQVLISIQSMILGAERPFFLEPGYEAQLGTDAGTRASNSYNRNIRTQTVRVAMLAELRKARMARSDFSSVILAHFKAKAPDVLHQLDEWTEQGMDLHQEEVDELRRALSGMADN</sequence>
<dbReference type="InterPro" id="IPR016135">
    <property type="entry name" value="UBQ-conjugating_enzyme/RWD"/>
</dbReference>
<evidence type="ECO:0000313" key="5">
    <source>
        <dbReference type="EMBL" id="KAJ4462685.1"/>
    </source>
</evidence>
<dbReference type="SMART" id="SM00212">
    <property type="entry name" value="UBCc"/>
    <property type="match status" value="1"/>
</dbReference>
<dbReference type="EMBL" id="JAPMOS010000002">
    <property type="protein sequence ID" value="KAJ4462685.1"/>
    <property type="molecule type" value="Genomic_DNA"/>
</dbReference>
<dbReference type="CDD" id="cd23810">
    <property type="entry name" value="UBCc_BIRC6"/>
    <property type="match status" value="1"/>
</dbReference>
<organism evidence="5 6">
    <name type="scientific">Paratrimastix pyriformis</name>
    <dbReference type="NCBI Taxonomy" id="342808"/>
    <lineage>
        <taxon>Eukaryota</taxon>
        <taxon>Metamonada</taxon>
        <taxon>Preaxostyla</taxon>
        <taxon>Paratrimastigidae</taxon>
        <taxon>Paratrimastix</taxon>
    </lineage>
</organism>
<dbReference type="InterPro" id="IPR000608">
    <property type="entry name" value="UBC"/>
</dbReference>
<evidence type="ECO:0000256" key="2">
    <source>
        <dbReference type="ARBA" id="ARBA00022786"/>
    </source>
</evidence>
<evidence type="ECO:0000256" key="3">
    <source>
        <dbReference type="SAM" id="MobiDB-lite"/>
    </source>
</evidence>
<evidence type="ECO:0000259" key="4">
    <source>
        <dbReference type="PROSITE" id="PS50127"/>
    </source>
</evidence>
<dbReference type="PROSITE" id="PS50127">
    <property type="entry name" value="UBC_2"/>
    <property type="match status" value="1"/>
</dbReference>
<comment type="caution">
    <text evidence="5">The sequence shown here is derived from an EMBL/GenBank/DDBJ whole genome shotgun (WGS) entry which is preliminary data.</text>
</comment>
<protein>
    <submittedName>
        <fullName evidence="5">Ubiquitin-conjugating BIR-domain enzyme</fullName>
    </submittedName>
</protein>
<evidence type="ECO:0000313" key="6">
    <source>
        <dbReference type="Proteomes" id="UP001141327"/>
    </source>
</evidence>
<evidence type="ECO:0000256" key="1">
    <source>
        <dbReference type="ARBA" id="ARBA00022679"/>
    </source>
</evidence>
<dbReference type="PANTHER" id="PTHR46116">
    <property type="entry name" value="(E3-INDEPENDENT) E2 UBIQUITIN-CONJUGATING ENZYME"/>
    <property type="match status" value="1"/>
</dbReference>
<keyword evidence="1" id="KW-0808">Transferase</keyword>
<feature type="domain" description="UBC core" evidence="4">
    <location>
        <begin position="303"/>
        <end position="495"/>
    </location>
</feature>
<proteinExistence type="predicted"/>
<dbReference type="Gene3D" id="3.10.110.10">
    <property type="entry name" value="Ubiquitin Conjugating Enzyme"/>
    <property type="match status" value="1"/>
</dbReference>
<keyword evidence="6" id="KW-1185">Reference proteome</keyword>
<dbReference type="Pfam" id="PF00179">
    <property type="entry name" value="UQ_con"/>
    <property type="match status" value="1"/>
</dbReference>
<dbReference type="SUPFAM" id="SSF54495">
    <property type="entry name" value="UBC-like"/>
    <property type="match status" value="1"/>
</dbReference>
<name>A0ABQ8UU88_9EUKA</name>
<keyword evidence="2" id="KW-0833">Ubl conjugation pathway</keyword>
<dbReference type="PANTHER" id="PTHR46116:SF39">
    <property type="entry name" value="BACULOVIRAL IAP REPEAT-CONTAINING PROTEIN 6"/>
    <property type="match status" value="1"/>
</dbReference>
<accession>A0ABQ8UU88</accession>